<evidence type="ECO:0000256" key="2">
    <source>
        <dbReference type="ARBA" id="ARBA00022723"/>
    </source>
</evidence>
<gene>
    <name evidence="5" type="ORF">GALL_315720</name>
</gene>
<keyword evidence="1" id="KW-0349">Heme</keyword>
<dbReference type="InterPro" id="IPR009056">
    <property type="entry name" value="Cyt_c-like_dom"/>
</dbReference>
<protein>
    <submittedName>
        <fullName evidence="5">Green heme protein</fullName>
    </submittedName>
</protein>
<accession>A0A1J5QTA8</accession>
<dbReference type="AlphaFoldDB" id="A0A1J5QTA8"/>
<sequence length="104" mass="11639">MLKKLYCLVLLCSAATLAHADPFASGDAKIGRQMVEKHCITCHASSFGGDGSGIYTREDRIVKNAKGLIAQIRNCNTNLGLKWFEDEEMNVASYLNQNYYKFEK</sequence>
<reference evidence="5" key="1">
    <citation type="submission" date="2016-10" db="EMBL/GenBank/DDBJ databases">
        <title>Sequence of Gallionella enrichment culture.</title>
        <authorList>
            <person name="Poehlein A."/>
            <person name="Muehling M."/>
            <person name="Daniel R."/>
        </authorList>
    </citation>
    <scope>NUCLEOTIDE SEQUENCE</scope>
</reference>
<dbReference type="EMBL" id="MLJW01000471">
    <property type="protein sequence ID" value="OIQ86578.1"/>
    <property type="molecule type" value="Genomic_DNA"/>
</dbReference>
<proteinExistence type="predicted"/>
<dbReference type="SUPFAM" id="SSF46626">
    <property type="entry name" value="Cytochrome c"/>
    <property type="match status" value="1"/>
</dbReference>
<keyword evidence="3" id="KW-0408">Iron</keyword>
<dbReference type="PROSITE" id="PS51007">
    <property type="entry name" value="CYTC"/>
    <property type="match status" value="1"/>
</dbReference>
<organism evidence="5">
    <name type="scientific">mine drainage metagenome</name>
    <dbReference type="NCBI Taxonomy" id="410659"/>
    <lineage>
        <taxon>unclassified sequences</taxon>
        <taxon>metagenomes</taxon>
        <taxon>ecological metagenomes</taxon>
    </lineage>
</organism>
<evidence type="ECO:0000313" key="5">
    <source>
        <dbReference type="EMBL" id="OIQ86578.1"/>
    </source>
</evidence>
<dbReference type="InterPro" id="IPR036909">
    <property type="entry name" value="Cyt_c-like_dom_sf"/>
</dbReference>
<evidence type="ECO:0000259" key="4">
    <source>
        <dbReference type="PROSITE" id="PS51007"/>
    </source>
</evidence>
<keyword evidence="2" id="KW-0479">Metal-binding</keyword>
<evidence type="ECO:0000256" key="3">
    <source>
        <dbReference type="ARBA" id="ARBA00023004"/>
    </source>
</evidence>
<dbReference type="GO" id="GO:0046872">
    <property type="term" value="F:metal ion binding"/>
    <property type="evidence" value="ECO:0007669"/>
    <property type="project" value="UniProtKB-KW"/>
</dbReference>
<comment type="caution">
    <text evidence="5">The sequence shown here is derived from an EMBL/GenBank/DDBJ whole genome shotgun (WGS) entry which is preliminary data.</text>
</comment>
<feature type="domain" description="Cytochrome c" evidence="4">
    <location>
        <begin position="26"/>
        <end position="99"/>
    </location>
</feature>
<evidence type="ECO:0000256" key="1">
    <source>
        <dbReference type="ARBA" id="ARBA00022617"/>
    </source>
</evidence>
<name>A0A1J5QTA8_9ZZZZ</name>
<dbReference type="GO" id="GO:0009055">
    <property type="term" value="F:electron transfer activity"/>
    <property type="evidence" value="ECO:0007669"/>
    <property type="project" value="InterPro"/>
</dbReference>
<dbReference type="GO" id="GO:0020037">
    <property type="term" value="F:heme binding"/>
    <property type="evidence" value="ECO:0007669"/>
    <property type="project" value="InterPro"/>
</dbReference>